<feature type="compositionally biased region" description="Low complexity" evidence="2">
    <location>
        <begin position="262"/>
        <end position="276"/>
    </location>
</feature>
<evidence type="ECO:0000259" key="3">
    <source>
        <dbReference type="PROSITE" id="PS50975"/>
    </source>
</evidence>
<feature type="compositionally biased region" description="Basic residues" evidence="2">
    <location>
        <begin position="298"/>
        <end position="308"/>
    </location>
</feature>
<dbReference type="PANTHER" id="PTHR21621">
    <property type="entry name" value="RIBOSOMAL PROTEIN S6 MODIFICATION PROTEIN"/>
    <property type="match status" value="1"/>
</dbReference>
<feature type="domain" description="ATP-grasp" evidence="3">
    <location>
        <begin position="100"/>
        <end position="300"/>
    </location>
</feature>
<dbReference type="GO" id="GO:0005524">
    <property type="term" value="F:ATP binding"/>
    <property type="evidence" value="ECO:0007669"/>
    <property type="project" value="UniProtKB-UniRule"/>
</dbReference>
<feature type="compositionally biased region" description="Basic residues" evidence="2">
    <location>
        <begin position="277"/>
        <end position="286"/>
    </location>
</feature>
<keyword evidence="5" id="KW-1185">Reference proteome</keyword>
<keyword evidence="1" id="KW-0067">ATP-binding</keyword>
<dbReference type="Gene3D" id="3.30.1490.20">
    <property type="entry name" value="ATP-grasp fold, A domain"/>
    <property type="match status" value="1"/>
</dbReference>
<evidence type="ECO:0000256" key="2">
    <source>
        <dbReference type="SAM" id="MobiDB-lite"/>
    </source>
</evidence>
<feature type="region of interest" description="Disordered" evidence="2">
    <location>
        <begin position="262"/>
        <end position="330"/>
    </location>
</feature>
<dbReference type="InterPro" id="IPR011761">
    <property type="entry name" value="ATP-grasp"/>
</dbReference>
<feature type="compositionally biased region" description="Low complexity" evidence="2">
    <location>
        <begin position="287"/>
        <end position="297"/>
    </location>
</feature>
<name>A0A162F7D0_9MICO</name>
<organism evidence="4 5">
    <name type="scientific">Rathayibacter tanaceti</name>
    <dbReference type="NCBI Taxonomy" id="1671680"/>
    <lineage>
        <taxon>Bacteria</taxon>
        <taxon>Bacillati</taxon>
        <taxon>Actinomycetota</taxon>
        <taxon>Actinomycetes</taxon>
        <taxon>Micrococcales</taxon>
        <taxon>Microbacteriaceae</taxon>
        <taxon>Rathayibacter</taxon>
    </lineage>
</organism>
<dbReference type="EMBL" id="LIIN01000147">
    <property type="protein sequence ID" value="KZX20043.1"/>
    <property type="molecule type" value="Genomic_DNA"/>
</dbReference>
<evidence type="ECO:0000313" key="4">
    <source>
        <dbReference type="EMBL" id="KZX20043.1"/>
    </source>
</evidence>
<keyword evidence="1" id="KW-0547">Nucleotide-binding</keyword>
<dbReference type="RefSeq" id="WP_330220178.1">
    <property type="nucleotide sequence ID" value="NZ_LIIN01000147.1"/>
</dbReference>
<dbReference type="GO" id="GO:0005737">
    <property type="term" value="C:cytoplasm"/>
    <property type="evidence" value="ECO:0007669"/>
    <property type="project" value="TreeGrafter"/>
</dbReference>
<dbReference type="GO" id="GO:0009432">
    <property type="term" value="P:SOS response"/>
    <property type="evidence" value="ECO:0007669"/>
    <property type="project" value="TreeGrafter"/>
</dbReference>
<accession>A0A162F7D0</accession>
<evidence type="ECO:0000256" key="1">
    <source>
        <dbReference type="PROSITE-ProRule" id="PRU00409"/>
    </source>
</evidence>
<dbReference type="PANTHER" id="PTHR21621:SF0">
    <property type="entry name" value="BETA-CITRYLGLUTAMATE SYNTHASE B-RELATED"/>
    <property type="match status" value="1"/>
</dbReference>
<dbReference type="AlphaFoldDB" id="A0A162F7D0"/>
<protein>
    <submittedName>
        <fullName evidence="4">Phosphoribosylaminoimidazole carboxylase ATPase subunit</fullName>
    </submittedName>
</protein>
<gene>
    <name evidence="4" type="ORF">ACH61_02855</name>
</gene>
<dbReference type="SUPFAM" id="SSF56059">
    <property type="entry name" value="Glutathione synthetase ATP-binding domain-like"/>
    <property type="match status" value="1"/>
</dbReference>
<proteinExistence type="predicted"/>
<dbReference type="PROSITE" id="PS50975">
    <property type="entry name" value="ATP_GRASP"/>
    <property type="match status" value="1"/>
</dbReference>
<reference evidence="4 5" key="1">
    <citation type="submission" date="2015-08" db="EMBL/GenBank/DDBJ databases">
        <title>Draft Genome Sequence of Rathayibacter sp. Strain VKM Ac-2596 Isolated from Leaf Gall Induced by Plant-Parasitic Nematodes.</title>
        <authorList>
            <person name="Vasilenko O.V."/>
            <person name="Starodumova I.P."/>
            <person name="Tarlachkov S.V."/>
            <person name="Dorofeeva L.V."/>
            <person name="Evtushenko L.I."/>
        </authorList>
    </citation>
    <scope>NUCLEOTIDE SEQUENCE [LARGE SCALE GENOMIC DNA]</scope>
    <source>
        <strain evidence="4 5">VKM Ac-2596</strain>
    </source>
</reference>
<dbReference type="Proteomes" id="UP000076717">
    <property type="component" value="Unassembled WGS sequence"/>
</dbReference>
<evidence type="ECO:0000313" key="5">
    <source>
        <dbReference type="Proteomes" id="UP000076717"/>
    </source>
</evidence>
<dbReference type="GO" id="GO:0018169">
    <property type="term" value="F:ribosomal S6-glutamic acid ligase activity"/>
    <property type="evidence" value="ECO:0007669"/>
    <property type="project" value="TreeGrafter"/>
</dbReference>
<dbReference type="GO" id="GO:0046872">
    <property type="term" value="F:metal ion binding"/>
    <property type="evidence" value="ECO:0007669"/>
    <property type="project" value="InterPro"/>
</dbReference>
<sequence>MTVHVLHDNPEWLPPFRRAFEQEGVELREWLLDDSATIELSEEPPAGVFWSRLSASAHTRGRPRAKETGRGLLAWAEASGHRVVNGRRALELEVSKSAQHAALKAAGIDVPRTIAVLGREQLAAAAERVGGPLILKHNQGGKGLGVRAYETPADAVDADLDDSVDGITLVQERLLPVESFVTRAEFVGGRFVYAVRVDTSAGGFELCPADACEVGSGSAHEPFELRPEITAEHPLIARLAPLLPALGIDVAGVEFIETTDGRTVSTTSTPTRTTTPRWRRWPRCRGRGASPASSVRSPGRRRPRHPVCGRRGPDVTSLHTPEPASAPPLR</sequence>
<comment type="caution">
    <text evidence="4">The sequence shown here is derived from an EMBL/GenBank/DDBJ whole genome shotgun (WGS) entry which is preliminary data.</text>
</comment>
<dbReference type="InterPro" id="IPR013815">
    <property type="entry name" value="ATP_grasp_subdomain_1"/>
</dbReference>
<dbReference type="PATRIC" id="fig|1671680.3.peg.3073"/>